<feature type="non-terminal residue" evidence="1">
    <location>
        <position position="1"/>
    </location>
</feature>
<dbReference type="AlphaFoldDB" id="A0A699WWP6"/>
<evidence type="ECO:0000313" key="1">
    <source>
        <dbReference type="EMBL" id="GFD51937.1"/>
    </source>
</evidence>
<organism evidence="1">
    <name type="scientific">Tanacetum cinerariifolium</name>
    <name type="common">Dalmatian daisy</name>
    <name type="synonym">Chrysanthemum cinerariifolium</name>
    <dbReference type="NCBI Taxonomy" id="118510"/>
    <lineage>
        <taxon>Eukaryota</taxon>
        <taxon>Viridiplantae</taxon>
        <taxon>Streptophyta</taxon>
        <taxon>Embryophyta</taxon>
        <taxon>Tracheophyta</taxon>
        <taxon>Spermatophyta</taxon>
        <taxon>Magnoliopsida</taxon>
        <taxon>eudicotyledons</taxon>
        <taxon>Gunneridae</taxon>
        <taxon>Pentapetalae</taxon>
        <taxon>asterids</taxon>
        <taxon>campanulids</taxon>
        <taxon>Asterales</taxon>
        <taxon>Asteraceae</taxon>
        <taxon>Asteroideae</taxon>
        <taxon>Anthemideae</taxon>
        <taxon>Anthemidinae</taxon>
        <taxon>Tanacetum</taxon>
    </lineage>
</organism>
<name>A0A699WWP6_TANCI</name>
<dbReference type="EMBL" id="BKCJ011776150">
    <property type="protein sequence ID" value="GFD51937.1"/>
    <property type="molecule type" value="Genomic_DNA"/>
</dbReference>
<accession>A0A699WWP6</accession>
<protein>
    <submittedName>
        <fullName evidence="1">Uncharacterized protein</fullName>
    </submittedName>
</protein>
<gene>
    <name evidence="1" type="ORF">Tci_923906</name>
</gene>
<sequence length="72" mass="7950">RHDQQWARVLLFAHGLVLDQLQQLVAKHHGAGRYRQRAADLEGVLRGLAGQAIVVQEVVEHVAQAFHHTGAA</sequence>
<proteinExistence type="predicted"/>
<comment type="caution">
    <text evidence="1">The sequence shown here is derived from an EMBL/GenBank/DDBJ whole genome shotgun (WGS) entry which is preliminary data.</text>
</comment>
<reference evidence="1" key="1">
    <citation type="journal article" date="2019" name="Sci. Rep.">
        <title>Draft genome of Tanacetum cinerariifolium, the natural source of mosquito coil.</title>
        <authorList>
            <person name="Yamashiro T."/>
            <person name="Shiraishi A."/>
            <person name="Satake H."/>
            <person name="Nakayama K."/>
        </authorList>
    </citation>
    <scope>NUCLEOTIDE SEQUENCE</scope>
</reference>